<name>A0A1S4KJT4_CULQU</name>
<keyword evidence="4 10" id="KW-0812">Transmembrane</keyword>
<dbReference type="VEuPathDB" id="VectorBase:CQUJHB015529"/>
<accession>A0A1S4KJT4</accession>
<evidence type="ECO:0000256" key="5">
    <source>
        <dbReference type="ARBA" id="ARBA00022725"/>
    </source>
</evidence>
<keyword evidence="8 10" id="KW-0675">Receptor</keyword>
<evidence type="ECO:0000256" key="10">
    <source>
        <dbReference type="RuleBase" id="RU351113"/>
    </source>
</evidence>
<evidence type="ECO:0000256" key="2">
    <source>
        <dbReference type="ARBA" id="ARBA00022475"/>
    </source>
</evidence>
<comment type="subcellular location">
    <subcellularLocation>
        <location evidence="1 10">Cell membrane</location>
        <topology evidence="1 10">Multi-pass membrane protein</topology>
    </subcellularLocation>
</comment>
<evidence type="ECO:0000256" key="4">
    <source>
        <dbReference type="ARBA" id="ARBA00022692"/>
    </source>
</evidence>
<comment type="caution">
    <text evidence="10">Lacks conserved residue(s) required for the propagation of feature annotation.</text>
</comment>
<dbReference type="EnsemblMetazoa" id="CPIJ039894-RA">
    <property type="protein sequence ID" value="CPIJ039894-PA"/>
    <property type="gene ID" value="CPIJ039894"/>
</dbReference>
<dbReference type="OrthoDB" id="7760677at2759"/>
<keyword evidence="5 10" id="KW-0552">Olfaction</keyword>
<feature type="transmembrane region" description="Helical" evidence="10">
    <location>
        <begin position="308"/>
        <end position="328"/>
    </location>
</feature>
<dbReference type="GO" id="GO:0005549">
    <property type="term" value="F:odorant binding"/>
    <property type="evidence" value="ECO:0007669"/>
    <property type="project" value="InterPro"/>
</dbReference>
<dbReference type="PANTHER" id="PTHR21137">
    <property type="entry name" value="ODORANT RECEPTOR"/>
    <property type="match status" value="1"/>
</dbReference>
<reference evidence="11" key="1">
    <citation type="submission" date="2020-05" db="UniProtKB">
        <authorList>
            <consortium name="EnsemblMetazoa"/>
        </authorList>
    </citation>
    <scope>IDENTIFICATION</scope>
    <source>
        <strain evidence="11">JHB</strain>
    </source>
</reference>
<dbReference type="VEuPathDB" id="VectorBase:CPIJ039894"/>
<proteinExistence type="inferred from homology"/>
<sequence>MEYFRRFKPRFPKFNIDSDYFWLVNKVHELFEISVPISTNRYVRLSWFILKIFSYLQYIYLMIQLFRLISRSSSSVEEFMASFNLCLTLTASLARLFCLAFHRQTMLTLQQYINSKNCQRDDSWAFELRKTTYERNVKFFARFQLYAFCNSAFWCFTEFRKVEAFQIPFVLDWMPPTLKHCVEIFNSFVGIVWSFVCFLNFTQFATILNSLRTELAIIVKQFENIFFLSVSKYALDPTEIANLNLQEKEFFWEELDSNLKLAIFHHSKFVKLLRAVSSTNFFILLSSATVMITANVYLNLIQPSLGKIPLFIVAVQFMLEVVVCCTMFERLEQENDKIARHVYGIDWLHVAGKTTSAAQRRARKSIWQNALLVQRQVHGGGLKAKAGGMFELKRETSLRLINLVYSMLTFLLKAHGK</sequence>
<comment type="similarity">
    <text evidence="10">Belongs to the insect chemoreceptor superfamily. Heteromeric odorant receptor channel (TC 1.A.69) family.</text>
</comment>
<evidence type="ECO:0000256" key="7">
    <source>
        <dbReference type="ARBA" id="ARBA00023136"/>
    </source>
</evidence>
<keyword evidence="6 10" id="KW-1133">Transmembrane helix</keyword>
<dbReference type="PANTHER" id="PTHR21137:SF35">
    <property type="entry name" value="ODORANT RECEPTOR 19A-RELATED"/>
    <property type="match status" value="1"/>
</dbReference>
<keyword evidence="9 10" id="KW-0807">Transducer</keyword>
<dbReference type="InParanoid" id="A0A1S4KJT4"/>
<keyword evidence="12" id="KW-1185">Reference proteome</keyword>
<dbReference type="GO" id="GO:0005886">
    <property type="term" value="C:plasma membrane"/>
    <property type="evidence" value="ECO:0007669"/>
    <property type="project" value="UniProtKB-SubCell"/>
</dbReference>
<evidence type="ECO:0000256" key="8">
    <source>
        <dbReference type="ARBA" id="ARBA00023170"/>
    </source>
</evidence>
<feature type="transmembrane region" description="Helical" evidence="10">
    <location>
        <begin position="48"/>
        <end position="69"/>
    </location>
</feature>
<evidence type="ECO:0000313" key="12">
    <source>
        <dbReference type="Proteomes" id="UP000002320"/>
    </source>
</evidence>
<protein>
    <recommendedName>
        <fullName evidence="10">Odorant receptor</fullName>
    </recommendedName>
</protein>
<evidence type="ECO:0000256" key="9">
    <source>
        <dbReference type="ARBA" id="ARBA00023224"/>
    </source>
</evidence>
<keyword evidence="3 10" id="KW-0716">Sensory transduction</keyword>
<dbReference type="GO" id="GO:0007165">
    <property type="term" value="P:signal transduction"/>
    <property type="evidence" value="ECO:0007669"/>
    <property type="project" value="UniProtKB-KW"/>
</dbReference>
<evidence type="ECO:0000313" key="11">
    <source>
        <dbReference type="EnsemblMetazoa" id="CPIJ039894-PA"/>
    </source>
</evidence>
<dbReference type="InterPro" id="IPR004117">
    <property type="entry name" value="7tm6_olfct_rcpt"/>
</dbReference>
<dbReference type="AlphaFoldDB" id="A0A1S4KJT4"/>
<organism evidence="11 12">
    <name type="scientific">Culex quinquefasciatus</name>
    <name type="common">Southern house mosquito</name>
    <name type="synonym">Culex pungens</name>
    <dbReference type="NCBI Taxonomy" id="7176"/>
    <lineage>
        <taxon>Eukaryota</taxon>
        <taxon>Metazoa</taxon>
        <taxon>Ecdysozoa</taxon>
        <taxon>Arthropoda</taxon>
        <taxon>Hexapoda</taxon>
        <taxon>Insecta</taxon>
        <taxon>Pterygota</taxon>
        <taxon>Neoptera</taxon>
        <taxon>Endopterygota</taxon>
        <taxon>Diptera</taxon>
        <taxon>Nematocera</taxon>
        <taxon>Culicoidea</taxon>
        <taxon>Culicidae</taxon>
        <taxon>Culicinae</taxon>
        <taxon>Culicini</taxon>
        <taxon>Culex</taxon>
        <taxon>Culex</taxon>
    </lineage>
</organism>
<feature type="transmembrane region" description="Helical" evidence="10">
    <location>
        <begin position="81"/>
        <end position="101"/>
    </location>
</feature>
<feature type="transmembrane region" description="Helical" evidence="10">
    <location>
        <begin position="281"/>
        <end position="302"/>
    </location>
</feature>
<keyword evidence="7 10" id="KW-0472">Membrane</keyword>
<evidence type="ECO:0000256" key="6">
    <source>
        <dbReference type="ARBA" id="ARBA00022989"/>
    </source>
</evidence>
<dbReference type="Proteomes" id="UP000002320">
    <property type="component" value="Unassembled WGS sequence"/>
</dbReference>
<keyword evidence="2" id="KW-1003">Cell membrane</keyword>
<evidence type="ECO:0000256" key="1">
    <source>
        <dbReference type="ARBA" id="ARBA00004651"/>
    </source>
</evidence>
<evidence type="ECO:0000256" key="3">
    <source>
        <dbReference type="ARBA" id="ARBA00022606"/>
    </source>
</evidence>
<dbReference type="GO" id="GO:0004984">
    <property type="term" value="F:olfactory receptor activity"/>
    <property type="evidence" value="ECO:0007669"/>
    <property type="project" value="InterPro"/>
</dbReference>